<dbReference type="Proteomes" id="UP000579647">
    <property type="component" value="Unassembled WGS sequence"/>
</dbReference>
<reference evidence="2 3" key="1">
    <citation type="submission" date="2020-08" db="EMBL/GenBank/DDBJ databases">
        <title>Sequencing the genomes of 1000 actinobacteria strains.</title>
        <authorList>
            <person name="Klenk H.-P."/>
        </authorList>
    </citation>
    <scope>NUCLEOTIDE SEQUENCE [LARGE SCALE GENOMIC DNA]</scope>
    <source>
        <strain evidence="2 3">DSM 44598</strain>
    </source>
</reference>
<protein>
    <submittedName>
        <fullName evidence="2">Uncharacterized protein</fullName>
    </submittedName>
</protein>
<feature type="compositionally biased region" description="Basic and acidic residues" evidence="1">
    <location>
        <begin position="1"/>
        <end position="19"/>
    </location>
</feature>
<keyword evidence="3" id="KW-1185">Reference proteome</keyword>
<dbReference type="EMBL" id="JACHDO010000001">
    <property type="protein sequence ID" value="MBB5491773.1"/>
    <property type="molecule type" value="Genomic_DNA"/>
</dbReference>
<comment type="caution">
    <text evidence="2">The sequence shown here is derived from an EMBL/GenBank/DDBJ whole genome shotgun (WGS) entry which is preliminary data.</text>
</comment>
<dbReference type="RefSeq" id="WP_184365391.1">
    <property type="nucleotide sequence ID" value="NZ_BAAAKM010000021.1"/>
</dbReference>
<evidence type="ECO:0000256" key="1">
    <source>
        <dbReference type="SAM" id="MobiDB-lite"/>
    </source>
</evidence>
<gene>
    <name evidence="2" type="ORF">HNR07_002910</name>
</gene>
<sequence length="67" mass="7463">MTWTWRYHEADGAQSKAEELPTESFTSRGDAESWLGENWAELAEGGVGSVALLEEDREVYTMPLAAE</sequence>
<name>A0A840W8T2_9ACTN</name>
<evidence type="ECO:0000313" key="3">
    <source>
        <dbReference type="Proteomes" id="UP000579647"/>
    </source>
</evidence>
<evidence type="ECO:0000313" key="2">
    <source>
        <dbReference type="EMBL" id="MBB5491773.1"/>
    </source>
</evidence>
<feature type="region of interest" description="Disordered" evidence="1">
    <location>
        <begin position="1"/>
        <end position="24"/>
    </location>
</feature>
<organism evidence="2 3">
    <name type="scientific">Nocardiopsis metallicus</name>
    <dbReference type="NCBI Taxonomy" id="179819"/>
    <lineage>
        <taxon>Bacteria</taxon>
        <taxon>Bacillati</taxon>
        <taxon>Actinomycetota</taxon>
        <taxon>Actinomycetes</taxon>
        <taxon>Streptosporangiales</taxon>
        <taxon>Nocardiopsidaceae</taxon>
        <taxon>Nocardiopsis</taxon>
    </lineage>
</organism>
<proteinExistence type="predicted"/>
<accession>A0A840W8T2</accession>
<dbReference type="AlphaFoldDB" id="A0A840W8T2"/>